<dbReference type="Gene3D" id="3.30.450.40">
    <property type="match status" value="1"/>
</dbReference>
<dbReference type="InterPro" id="IPR050923">
    <property type="entry name" value="Cell_Proc_Reg/RNA_Proc"/>
</dbReference>
<dbReference type="Proteomes" id="UP000029392">
    <property type="component" value="Unassembled WGS sequence"/>
</dbReference>
<dbReference type="RefSeq" id="WP_052385696.1">
    <property type="nucleotide sequence ID" value="NZ_AVCH01000093.1"/>
</dbReference>
<dbReference type="STRING" id="1384054.N790_05050"/>
<gene>
    <name evidence="2" type="ORF">N790_05050</name>
</gene>
<organism evidence="2 3">
    <name type="scientific">Arenimonas malthae CC-JY-1</name>
    <dbReference type="NCBI Taxonomy" id="1384054"/>
    <lineage>
        <taxon>Bacteria</taxon>
        <taxon>Pseudomonadati</taxon>
        <taxon>Pseudomonadota</taxon>
        <taxon>Gammaproteobacteria</taxon>
        <taxon>Lysobacterales</taxon>
        <taxon>Lysobacteraceae</taxon>
        <taxon>Arenimonas</taxon>
    </lineage>
</organism>
<dbReference type="OrthoDB" id="5953293at2"/>
<dbReference type="Gene3D" id="2.60.200.20">
    <property type="match status" value="1"/>
</dbReference>
<dbReference type="eggNOG" id="COG2203">
    <property type="taxonomic scope" value="Bacteria"/>
</dbReference>
<dbReference type="eggNOG" id="COG1716">
    <property type="taxonomic scope" value="Bacteria"/>
</dbReference>
<dbReference type="Pfam" id="PF13185">
    <property type="entry name" value="GAF_2"/>
    <property type="match status" value="1"/>
</dbReference>
<dbReference type="SUPFAM" id="SSF55781">
    <property type="entry name" value="GAF domain-like"/>
    <property type="match status" value="1"/>
</dbReference>
<sequence>MPARLTAYLPEQAAAEFYLATGEQARVGRTPENDIVLGHPSVSRAHARLEPVAASWRLRDLGSKNGSTANGGLPTDEPLGEHAWLRFGDVTCEFRLLDDAALARARQEQGSRQHASAVHQRKLEQSRALPDLLRGTLAAVVELAGCERGFLLVMGPEGPEVRAWQGLDASVLAAPAFAGSAGAVEQALRERRAVVLNDASQDACLGARASVLAGGIRALACLPLAVGDEVLGLVYADSREPGRAITALDLALLSAFAERAALWLAARRSELQLADASRAAWPRLTPAPRGDGR</sequence>
<protein>
    <recommendedName>
        <fullName evidence="1">FHA domain-containing protein</fullName>
    </recommendedName>
</protein>
<dbReference type="PROSITE" id="PS50006">
    <property type="entry name" value="FHA_DOMAIN"/>
    <property type="match status" value="1"/>
</dbReference>
<name>A0A091BFJ7_9GAMM</name>
<dbReference type="SMART" id="SM00240">
    <property type="entry name" value="FHA"/>
    <property type="match status" value="1"/>
</dbReference>
<dbReference type="InterPro" id="IPR029016">
    <property type="entry name" value="GAF-like_dom_sf"/>
</dbReference>
<evidence type="ECO:0000313" key="2">
    <source>
        <dbReference type="EMBL" id="KFN50496.1"/>
    </source>
</evidence>
<dbReference type="EMBL" id="AVCH01000093">
    <property type="protein sequence ID" value="KFN50496.1"/>
    <property type="molecule type" value="Genomic_DNA"/>
</dbReference>
<comment type="caution">
    <text evidence="2">The sequence shown here is derived from an EMBL/GenBank/DDBJ whole genome shotgun (WGS) entry which is preliminary data.</text>
</comment>
<reference evidence="2 3" key="1">
    <citation type="submission" date="2013-09" db="EMBL/GenBank/DDBJ databases">
        <title>Genome sequencing of Arenimonas malthae.</title>
        <authorList>
            <person name="Chen F."/>
            <person name="Wang G."/>
        </authorList>
    </citation>
    <scope>NUCLEOTIDE SEQUENCE [LARGE SCALE GENOMIC DNA]</scope>
    <source>
        <strain evidence="2 3">CC-JY-1</strain>
    </source>
</reference>
<dbReference type="CDD" id="cd00060">
    <property type="entry name" value="FHA"/>
    <property type="match status" value="1"/>
</dbReference>
<dbReference type="PATRIC" id="fig|1384054.3.peg.897"/>
<dbReference type="AlphaFoldDB" id="A0A091BFJ7"/>
<dbReference type="Pfam" id="PF00498">
    <property type="entry name" value="FHA"/>
    <property type="match status" value="1"/>
</dbReference>
<dbReference type="PANTHER" id="PTHR23308">
    <property type="entry name" value="NUCLEAR INHIBITOR OF PROTEIN PHOSPHATASE-1"/>
    <property type="match status" value="1"/>
</dbReference>
<dbReference type="SUPFAM" id="SSF49879">
    <property type="entry name" value="SMAD/FHA domain"/>
    <property type="match status" value="1"/>
</dbReference>
<accession>A0A091BFJ7</accession>
<proteinExistence type="predicted"/>
<evidence type="ECO:0000313" key="3">
    <source>
        <dbReference type="Proteomes" id="UP000029392"/>
    </source>
</evidence>
<dbReference type="InterPro" id="IPR008984">
    <property type="entry name" value="SMAD_FHA_dom_sf"/>
</dbReference>
<evidence type="ECO:0000259" key="1">
    <source>
        <dbReference type="PROSITE" id="PS50006"/>
    </source>
</evidence>
<feature type="domain" description="FHA" evidence="1">
    <location>
        <begin position="25"/>
        <end position="71"/>
    </location>
</feature>
<dbReference type="InterPro" id="IPR003018">
    <property type="entry name" value="GAF"/>
</dbReference>
<dbReference type="InterPro" id="IPR000253">
    <property type="entry name" value="FHA_dom"/>
</dbReference>
<dbReference type="SMART" id="SM00065">
    <property type="entry name" value="GAF"/>
    <property type="match status" value="1"/>
</dbReference>
<keyword evidence="3" id="KW-1185">Reference proteome</keyword>